<dbReference type="RefSeq" id="WP_184833939.1">
    <property type="nucleotide sequence ID" value="NZ_JACHMN010000002.1"/>
</dbReference>
<proteinExistence type="predicted"/>
<feature type="transmembrane region" description="Helical" evidence="1">
    <location>
        <begin position="68"/>
        <end position="87"/>
    </location>
</feature>
<feature type="domain" description="Acyltransferase 3" evidence="2">
    <location>
        <begin position="4"/>
        <end position="181"/>
    </location>
</feature>
<dbReference type="Pfam" id="PF01757">
    <property type="entry name" value="Acyl_transf_3"/>
    <property type="match status" value="1"/>
</dbReference>
<keyword evidence="1" id="KW-0812">Transmembrane</keyword>
<sequence length="225" mass="24736">MVVLVFALATAFQLYRAGLPPTNPDSAHRWLYRMPVTHLGDFTLGMIAALLLRHARQTWTPSARRDRVLSPLLTIAPAALTLSLMAWPGRPSYYASLDAMWIVPAVVLCLGLGLYPRSLLGRLLSLRAVVFLGEVSFAFYLVHRPIMYALKAERFGAGSAAGYLGKMALIVVLITVVAIVCHFLVERPAQRLLNGLLRIKGREVKVLPTQARPADAVVDQPSVRV</sequence>
<keyword evidence="1" id="KW-0472">Membrane</keyword>
<feature type="transmembrane region" description="Helical" evidence="1">
    <location>
        <begin position="32"/>
        <end position="52"/>
    </location>
</feature>
<evidence type="ECO:0000259" key="2">
    <source>
        <dbReference type="Pfam" id="PF01757"/>
    </source>
</evidence>
<dbReference type="PANTHER" id="PTHR23028:SF131">
    <property type="entry name" value="BLR2367 PROTEIN"/>
    <property type="match status" value="1"/>
</dbReference>
<dbReference type="GO" id="GO:0016020">
    <property type="term" value="C:membrane"/>
    <property type="evidence" value="ECO:0007669"/>
    <property type="project" value="TreeGrafter"/>
</dbReference>
<keyword evidence="1" id="KW-1133">Transmembrane helix</keyword>
<dbReference type="Proteomes" id="UP000587527">
    <property type="component" value="Unassembled WGS sequence"/>
</dbReference>
<feature type="transmembrane region" description="Helical" evidence="1">
    <location>
        <begin position="124"/>
        <end position="143"/>
    </location>
</feature>
<accession>A0A841BN67</accession>
<reference evidence="3 4" key="1">
    <citation type="submission" date="2020-08" db="EMBL/GenBank/DDBJ databases">
        <title>Sequencing the genomes of 1000 actinobacteria strains.</title>
        <authorList>
            <person name="Klenk H.-P."/>
        </authorList>
    </citation>
    <scope>NUCLEOTIDE SEQUENCE [LARGE SCALE GENOMIC DNA]</scope>
    <source>
        <strain evidence="3 4">DSM 45362</strain>
    </source>
</reference>
<feature type="transmembrane region" description="Helical" evidence="1">
    <location>
        <begin position="93"/>
        <end position="115"/>
    </location>
</feature>
<protein>
    <submittedName>
        <fullName evidence="3">Peptidoglycan/LPS O-acetylase OafA/YrhL</fullName>
    </submittedName>
</protein>
<evidence type="ECO:0000313" key="3">
    <source>
        <dbReference type="EMBL" id="MBB5868192.1"/>
    </source>
</evidence>
<dbReference type="AlphaFoldDB" id="A0A841BN67"/>
<dbReference type="GO" id="GO:0000271">
    <property type="term" value="P:polysaccharide biosynthetic process"/>
    <property type="evidence" value="ECO:0007669"/>
    <property type="project" value="TreeGrafter"/>
</dbReference>
<dbReference type="InterPro" id="IPR050879">
    <property type="entry name" value="Acyltransferase_3"/>
</dbReference>
<feature type="transmembrane region" description="Helical" evidence="1">
    <location>
        <begin position="163"/>
        <end position="185"/>
    </location>
</feature>
<dbReference type="PANTHER" id="PTHR23028">
    <property type="entry name" value="ACETYLTRANSFERASE"/>
    <property type="match status" value="1"/>
</dbReference>
<dbReference type="GO" id="GO:0016747">
    <property type="term" value="F:acyltransferase activity, transferring groups other than amino-acyl groups"/>
    <property type="evidence" value="ECO:0007669"/>
    <property type="project" value="InterPro"/>
</dbReference>
<gene>
    <name evidence="3" type="ORF">F4553_001571</name>
</gene>
<organism evidence="3 4">
    <name type="scientific">Allocatelliglobosispora scoriae</name>
    <dbReference type="NCBI Taxonomy" id="643052"/>
    <lineage>
        <taxon>Bacteria</taxon>
        <taxon>Bacillati</taxon>
        <taxon>Actinomycetota</taxon>
        <taxon>Actinomycetes</taxon>
        <taxon>Micromonosporales</taxon>
        <taxon>Micromonosporaceae</taxon>
        <taxon>Allocatelliglobosispora</taxon>
    </lineage>
</organism>
<evidence type="ECO:0000313" key="4">
    <source>
        <dbReference type="Proteomes" id="UP000587527"/>
    </source>
</evidence>
<keyword evidence="4" id="KW-1185">Reference proteome</keyword>
<evidence type="ECO:0000256" key="1">
    <source>
        <dbReference type="SAM" id="Phobius"/>
    </source>
</evidence>
<dbReference type="InterPro" id="IPR002656">
    <property type="entry name" value="Acyl_transf_3_dom"/>
</dbReference>
<comment type="caution">
    <text evidence="3">The sequence shown here is derived from an EMBL/GenBank/DDBJ whole genome shotgun (WGS) entry which is preliminary data.</text>
</comment>
<name>A0A841BN67_9ACTN</name>
<dbReference type="EMBL" id="JACHMN010000002">
    <property type="protein sequence ID" value="MBB5868192.1"/>
    <property type="molecule type" value="Genomic_DNA"/>
</dbReference>